<reference evidence="9 10" key="1">
    <citation type="submission" date="2019-09" db="EMBL/GenBank/DDBJ databases">
        <title>Genome Sequences of Streptomyces kaniharaensis ATCC 21070.</title>
        <authorList>
            <person name="Zhu W."/>
            <person name="De Crecy-Lagard V."/>
            <person name="Richards N.G."/>
        </authorList>
    </citation>
    <scope>NUCLEOTIDE SEQUENCE [LARGE SCALE GENOMIC DNA]</scope>
    <source>
        <strain evidence="9 10">SF-557</strain>
    </source>
</reference>
<dbReference type="GO" id="GO:0106300">
    <property type="term" value="P:protein-DNA covalent cross-linking repair"/>
    <property type="evidence" value="ECO:0007669"/>
    <property type="project" value="InterPro"/>
</dbReference>
<comment type="similarity">
    <text evidence="1 8">Belongs to the SOS response-associated peptidase family.</text>
</comment>
<organism evidence="9 10">
    <name type="scientific">Streptomyces kaniharaensis</name>
    <dbReference type="NCBI Taxonomy" id="212423"/>
    <lineage>
        <taxon>Bacteria</taxon>
        <taxon>Bacillati</taxon>
        <taxon>Actinomycetota</taxon>
        <taxon>Actinomycetes</taxon>
        <taxon>Kitasatosporales</taxon>
        <taxon>Streptomycetaceae</taxon>
        <taxon>Streptomyces</taxon>
    </lineage>
</organism>
<keyword evidence="4 8" id="KW-0378">Hydrolase</keyword>
<dbReference type="GO" id="GO:0008233">
    <property type="term" value="F:peptidase activity"/>
    <property type="evidence" value="ECO:0007669"/>
    <property type="project" value="UniProtKB-KW"/>
</dbReference>
<evidence type="ECO:0000256" key="7">
    <source>
        <dbReference type="ARBA" id="ARBA00023239"/>
    </source>
</evidence>
<accession>A0A6N7KZB7</accession>
<gene>
    <name evidence="9" type="ORF">F7Q99_33065</name>
</gene>
<dbReference type="Gene3D" id="3.90.1680.10">
    <property type="entry name" value="SOS response associated peptidase-like"/>
    <property type="match status" value="1"/>
</dbReference>
<keyword evidence="3" id="KW-0227">DNA damage</keyword>
<keyword evidence="6" id="KW-0238">DNA-binding</keyword>
<dbReference type="Pfam" id="PF02586">
    <property type="entry name" value="SRAP"/>
    <property type="match status" value="1"/>
</dbReference>
<dbReference type="GO" id="GO:0006508">
    <property type="term" value="P:proteolysis"/>
    <property type="evidence" value="ECO:0007669"/>
    <property type="project" value="UniProtKB-KW"/>
</dbReference>
<evidence type="ECO:0000256" key="8">
    <source>
        <dbReference type="RuleBase" id="RU364100"/>
    </source>
</evidence>
<dbReference type="GO" id="GO:0003697">
    <property type="term" value="F:single-stranded DNA binding"/>
    <property type="evidence" value="ECO:0007669"/>
    <property type="project" value="InterPro"/>
</dbReference>
<dbReference type="EC" id="3.4.-.-" evidence="8"/>
<keyword evidence="7" id="KW-0456">Lyase</keyword>
<proteinExistence type="inferred from homology"/>
<evidence type="ECO:0000256" key="6">
    <source>
        <dbReference type="ARBA" id="ARBA00023125"/>
    </source>
</evidence>
<protein>
    <recommendedName>
        <fullName evidence="8">Abasic site processing protein</fullName>
        <ecNumber evidence="8">3.4.-.-</ecNumber>
    </recommendedName>
</protein>
<dbReference type="PANTHER" id="PTHR13604">
    <property type="entry name" value="DC12-RELATED"/>
    <property type="match status" value="1"/>
</dbReference>
<keyword evidence="2 8" id="KW-0645">Protease</keyword>
<evidence type="ECO:0000313" key="10">
    <source>
        <dbReference type="Proteomes" id="UP000450000"/>
    </source>
</evidence>
<comment type="caution">
    <text evidence="9">The sequence shown here is derived from an EMBL/GenBank/DDBJ whole genome shotgun (WGS) entry which is preliminary data.</text>
</comment>
<dbReference type="SUPFAM" id="SSF143081">
    <property type="entry name" value="BB1717-like"/>
    <property type="match status" value="1"/>
</dbReference>
<dbReference type="GO" id="GO:0016829">
    <property type="term" value="F:lyase activity"/>
    <property type="evidence" value="ECO:0007669"/>
    <property type="project" value="UniProtKB-KW"/>
</dbReference>
<keyword evidence="10" id="KW-1185">Reference proteome</keyword>
<evidence type="ECO:0000256" key="1">
    <source>
        <dbReference type="ARBA" id="ARBA00008136"/>
    </source>
</evidence>
<evidence type="ECO:0000256" key="5">
    <source>
        <dbReference type="ARBA" id="ARBA00023124"/>
    </source>
</evidence>
<sequence length="247" mass="27335">MCGRFVSTTTPQDLVGLLGELRWDPAEAFAPSWNVAPTDPVPAVLERVDRETGELLRQIRPLRWGLVPSWSKDPSGGARMINARSETVHEKPAFRKAFAARRCVIPADGYFEWREVPAEADRKKYKQPYFLSTGSVMLMAGLYEFWRDRTRPEDDPTAWLATTTIITTDATDTAGRVHDRMPLTIAADDVPTWLAPDLTDPAELHHLLRRPADGALRVRAVSTAVNSVRANGPDLLAAAPDPLGLAD</sequence>
<dbReference type="PANTHER" id="PTHR13604:SF0">
    <property type="entry name" value="ABASIC SITE PROCESSING PROTEIN HMCES"/>
    <property type="match status" value="1"/>
</dbReference>
<evidence type="ECO:0000256" key="3">
    <source>
        <dbReference type="ARBA" id="ARBA00022763"/>
    </source>
</evidence>
<dbReference type="RefSeq" id="WP_153468571.1">
    <property type="nucleotide sequence ID" value="NZ_WBOF01000003.1"/>
</dbReference>
<dbReference type="InterPro" id="IPR036590">
    <property type="entry name" value="SRAP-like"/>
</dbReference>
<dbReference type="AlphaFoldDB" id="A0A6N7KZB7"/>
<keyword evidence="5" id="KW-0190">Covalent protein-DNA linkage</keyword>
<dbReference type="OrthoDB" id="9782620at2"/>
<dbReference type="Proteomes" id="UP000450000">
    <property type="component" value="Unassembled WGS sequence"/>
</dbReference>
<dbReference type="EMBL" id="WBOF01000003">
    <property type="protein sequence ID" value="MQS16890.1"/>
    <property type="molecule type" value="Genomic_DNA"/>
</dbReference>
<dbReference type="InterPro" id="IPR003738">
    <property type="entry name" value="SRAP"/>
</dbReference>
<evidence type="ECO:0000256" key="4">
    <source>
        <dbReference type="ARBA" id="ARBA00022801"/>
    </source>
</evidence>
<evidence type="ECO:0000313" key="9">
    <source>
        <dbReference type="EMBL" id="MQS16890.1"/>
    </source>
</evidence>
<name>A0A6N7KZB7_9ACTN</name>
<evidence type="ECO:0000256" key="2">
    <source>
        <dbReference type="ARBA" id="ARBA00022670"/>
    </source>
</evidence>